<comment type="caution">
    <text evidence="2">The sequence shown here is derived from an EMBL/GenBank/DDBJ whole genome shotgun (WGS) entry which is preliminary data.</text>
</comment>
<organism evidence="2 3">
    <name type="scientific">Sedimenticola selenatireducens</name>
    <dbReference type="NCBI Taxonomy" id="191960"/>
    <lineage>
        <taxon>Bacteria</taxon>
        <taxon>Pseudomonadati</taxon>
        <taxon>Pseudomonadota</taxon>
        <taxon>Gammaproteobacteria</taxon>
        <taxon>Chromatiales</taxon>
        <taxon>Sedimenticolaceae</taxon>
        <taxon>Sedimenticola</taxon>
    </lineage>
</organism>
<evidence type="ECO:0000256" key="1">
    <source>
        <dbReference type="SAM" id="SignalP"/>
    </source>
</evidence>
<dbReference type="EMBL" id="VMNH01000009">
    <property type="protein sequence ID" value="TVO75165.1"/>
    <property type="molecule type" value="Genomic_DNA"/>
</dbReference>
<sequence length="98" mass="10475">MRYRVIIPLLMILPLAGQAMTGGPCRYTPVETDGQVTAATDLEVQLATNALGPVTLERKHFPIMPSVGSRYHLQLQTLSEGACNPFQVTGLAPSAPAN</sequence>
<name>A0A558E1C6_9GAMM</name>
<keyword evidence="1" id="KW-0732">Signal</keyword>
<keyword evidence="3" id="KW-1185">Reference proteome</keyword>
<feature type="chain" id="PRO_5021866189" evidence="1">
    <location>
        <begin position="20"/>
        <end position="98"/>
    </location>
</feature>
<protein>
    <submittedName>
        <fullName evidence="2">Uncharacterized protein</fullName>
    </submittedName>
</protein>
<evidence type="ECO:0000313" key="3">
    <source>
        <dbReference type="Proteomes" id="UP000316649"/>
    </source>
</evidence>
<dbReference type="RefSeq" id="WP_144358738.1">
    <property type="nucleotide sequence ID" value="NZ_VMNH01000009.1"/>
</dbReference>
<dbReference type="AlphaFoldDB" id="A0A558E1C6"/>
<dbReference type="Proteomes" id="UP000316649">
    <property type="component" value="Unassembled WGS sequence"/>
</dbReference>
<dbReference type="OrthoDB" id="9970170at2"/>
<proteinExistence type="predicted"/>
<evidence type="ECO:0000313" key="2">
    <source>
        <dbReference type="EMBL" id="TVO75165.1"/>
    </source>
</evidence>
<reference evidence="2 3" key="1">
    <citation type="submission" date="2019-07" db="EMBL/GenBank/DDBJ databases">
        <title>The pathways for chlorine oxyanion respiration interact through the shared metabolite chlorate.</title>
        <authorList>
            <person name="Barnum T.P."/>
            <person name="Cheng Y."/>
            <person name="Hill K.A."/>
            <person name="Lucas L.N."/>
            <person name="Carlson H.K."/>
            <person name="Coates J.D."/>
        </authorList>
    </citation>
    <scope>NUCLEOTIDE SEQUENCE [LARGE SCALE GENOMIC DNA]</scope>
    <source>
        <strain evidence="2 3">BK-1</strain>
    </source>
</reference>
<accession>A0A558E1C6</accession>
<feature type="signal peptide" evidence="1">
    <location>
        <begin position="1"/>
        <end position="19"/>
    </location>
</feature>
<gene>
    <name evidence="2" type="ORF">FHP88_09125</name>
</gene>